<evidence type="ECO:0000259" key="3">
    <source>
        <dbReference type="PROSITE" id="PS50102"/>
    </source>
</evidence>
<dbReference type="Gene3D" id="3.30.70.330">
    <property type="match status" value="2"/>
</dbReference>
<accession>A0AAD6A402</accession>
<sequence length="306" mass="34125">MLKWESKQKQKLNPSAKEFVPMALRRPLSASAPEFFPWQQIREQRLLPSPPIIGSHVAHMHMNMHAHAPAPAPPPPPPLPRALISHITPTRTPTPTTPPPPPPAASHASSRHNKHAAHTDRAHKIKRTVYVRDIDPRITEEELARAFSDCGVVSFCCICGDTQSGLHYGFVEFENADCARAAMGRDCTRIGLYPVRVLASHTTIDPRSRLPPPSADEQGKTARTVYCSFIDKMLNVKDLKDFFESKCGEVSSLRLLDDHRSTTRYAFIEFVKEECAMEAIKCTGMLLGNFGLKVVSSKAPIRPRQK</sequence>
<dbReference type="InterPro" id="IPR000504">
    <property type="entry name" value="RRM_dom"/>
</dbReference>
<feature type="domain" description="RRM" evidence="3">
    <location>
        <begin position="127"/>
        <end position="202"/>
    </location>
</feature>
<reference evidence="4 5" key="1">
    <citation type="journal article" date="2022" name="Cell">
        <title>Repeat-based holocentromeres influence genome architecture and karyotype evolution.</title>
        <authorList>
            <person name="Hofstatter P.G."/>
            <person name="Thangavel G."/>
            <person name="Lux T."/>
            <person name="Neumann P."/>
            <person name="Vondrak T."/>
            <person name="Novak P."/>
            <person name="Zhang M."/>
            <person name="Costa L."/>
            <person name="Castellani M."/>
            <person name="Scott A."/>
            <person name="Toegelov H."/>
            <person name="Fuchs J."/>
            <person name="Mata-Sucre Y."/>
            <person name="Dias Y."/>
            <person name="Vanzela A.L.L."/>
            <person name="Huettel B."/>
            <person name="Almeida C.C.S."/>
            <person name="Simkova H."/>
            <person name="Souza G."/>
            <person name="Pedrosa-Harand A."/>
            <person name="Macas J."/>
            <person name="Mayer K.F.X."/>
            <person name="Houben A."/>
            <person name="Marques A."/>
        </authorList>
    </citation>
    <scope>NUCLEOTIDE SEQUENCE [LARGE SCALE GENOMIC DNA]</scope>
    <source>
        <strain evidence="4">RhyTen1mFocal</strain>
    </source>
</reference>
<feature type="compositionally biased region" description="Pro residues" evidence="2">
    <location>
        <begin position="95"/>
        <end position="104"/>
    </location>
</feature>
<feature type="region of interest" description="Disordered" evidence="2">
    <location>
        <begin position="66"/>
        <end position="122"/>
    </location>
</feature>
<dbReference type="PROSITE" id="PS50102">
    <property type="entry name" value="RRM"/>
    <property type="match status" value="2"/>
</dbReference>
<feature type="compositionally biased region" description="Pro residues" evidence="2">
    <location>
        <begin position="70"/>
        <end position="80"/>
    </location>
</feature>
<name>A0AAD6A402_9POAL</name>
<dbReference type="InterPro" id="IPR009818">
    <property type="entry name" value="PAM2_motif"/>
</dbReference>
<dbReference type="Pfam" id="PF07145">
    <property type="entry name" value="PAM2"/>
    <property type="match status" value="1"/>
</dbReference>
<protein>
    <recommendedName>
        <fullName evidence="3">RRM domain-containing protein</fullName>
    </recommendedName>
</protein>
<dbReference type="SMART" id="SM00360">
    <property type="entry name" value="RRM"/>
    <property type="match status" value="2"/>
</dbReference>
<dbReference type="AlphaFoldDB" id="A0AAD6A402"/>
<dbReference type="InterPro" id="IPR035979">
    <property type="entry name" value="RBD_domain_sf"/>
</dbReference>
<proteinExistence type="predicted"/>
<dbReference type="PANTHER" id="PTHR32343:SF22">
    <property type="entry name" value="LD29830P"/>
    <property type="match status" value="1"/>
</dbReference>
<evidence type="ECO:0000256" key="2">
    <source>
        <dbReference type="SAM" id="MobiDB-lite"/>
    </source>
</evidence>
<keyword evidence="5" id="KW-1185">Reference proteome</keyword>
<dbReference type="PANTHER" id="PTHR32343">
    <property type="entry name" value="SERINE/ARGININE-RICH SPLICING FACTOR"/>
    <property type="match status" value="1"/>
</dbReference>
<dbReference type="InterPro" id="IPR012677">
    <property type="entry name" value="Nucleotide-bd_a/b_plait_sf"/>
</dbReference>
<dbReference type="Proteomes" id="UP001210211">
    <property type="component" value="Unassembled WGS sequence"/>
</dbReference>
<dbReference type="SUPFAM" id="SSF54928">
    <property type="entry name" value="RNA-binding domain, RBD"/>
    <property type="match status" value="2"/>
</dbReference>
<dbReference type="EMBL" id="JAMRDG010000001">
    <property type="protein sequence ID" value="KAJ3709336.1"/>
    <property type="molecule type" value="Genomic_DNA"/>
</dbReference>
<evidence type="ECO:0000313" key="5">
    <source>
        <dbReference type="Proteomes" id="UP001210211"/>
    </source>
</evidence>
<comment type="caution">
    <text evidence="4">The sequence shown here is derived from an EMBL/GenBank/DDBJ whole genome shotgun (WGS) entry which is preliminary data.</text>
</comment>
<evidence type="ECO:0000256" key="1">
    <source>
        <dbReference type="PROSITE-ProRule" id="PRU00176"/>
    </source>
</evidence>
<evidence type="ECO:0000313" key="4">
    <source>
        <dbReference type="EMBL" id="KAJ3709336.1"/>
    </source>
</evidence>
<keyword evidence="1" id="KW-0694">RNA-binding</keyword>
<feature type="domain" description="RRM" evidence="3">
    <location>
        <begin position="223"/>
        <end position="299"/>
    </location>
</feature>
<dbReference type="Pfam" id="PF00076">
    <property type="entry name" value="RRM_1"/>
    <property type="match status" value="2"/>
</dbReference>
<organism evidence="4 5">
    <name type="scientific">Rhynchospora tenuis</name>
    <dbReference type="NCBI Taxonomy" id="198213"/>
    <lineage>
        <taxon>Eukaryota</taxon>
        <taxon>Viridiplantae</taxon>
        <taxon>Streptophyta</taxon>
        <taxon>Embryophyta</taxon>
        <taxon>Tracheophyta</taxon>
        <taxon>Spermatophyta</taxon>
        <taxon>Magnoliopsida</taxon>
        <taxon>Liliopsida</taxon>
        <taxon>Poales</taxon>
        <taxon>Cyperaceae</taxon>
        <taxon>Cyperoideae</taxon>
        <taxon>Rhynchosporeae</taxon>
        <taxon>Rhynchospora</taxon>
    </lineage>
</organism>
<dbReference type="GO" id="GO:0003723">
    <property type="term" value="F:RNA binding"/>
    <property type="evidence" value="ECO:0007669"/>
    <property type="project" value="UniProtKB-UniRule"/>
</dbReference>
<gene>
    <name evidence="4" type="ORF">LUZ61_013041</name>
</gene>